<keyword evidence="2" id="KW-1185">Reference proteome</keyword>
<evidence type="ECO:0000313" key="2">
    <source>
        <dbReference type="Proteomes" id="UP001143856"/>
    </source>
</evidence>
<name>A0ACC1N947_9PEZI</name>
<organism evidence="1 2">
    <name type="scientific">Xylaria curta</name>
    <dbReference type="NCBI Taxonomy" id="42375"/>
    <lineage>
        <taxon>Eukaryota</taxon>
        <taxon>Fungi</taxon>
        <taxon>Dikarya</taxon>
        <taxon>Ascomycota</taxon>
        <taxon>Pezizomycotina</taxon>
        <taxon>Sordariomycetes</taxon>
        <taxon>Xylariomycetidae</taxon>
        <taxon>Xylariales</taxon>
        <taxon>Xylariaceae</taxon>
        <taxon>Xylaria</taxon>
    </lineage>
</organism>
<proteinExistence type="predicted"/>
<dbReference type="Proteomes" id="UP001143856">
    <property type="component" value="Unassembled WGS sequence"/>
</dbReference>
<sequence length="252" mass="28911">MEICEAHSAYSECDDGVKFDHTKIILRRGDDEYFYAKSSQRLSPEEIDIDALEIFEIPTEHIWPLADPKFTQAPNPLPAGCYLKRPTLIHYQPNEDNDVGNLILTEVEACEVLRQSPHPNIVRYLGCMIKDGRIRGLVFDKYPITLWEMLDHKIEFDKSHCLHGIEAGVQHMHDLGLVHNDLNPSNIMMDGNHPIIIDFDSCKSDGKKLGKKGGTYMYSLEDEEYSKRDNDLYSLSKIRESVMQGKTLTPDW</sequence>
<protein>
    <submittedName>
        <fullName evidence="1">Uncharacterized protein</fullName>
    </submittedName>
</protein>
<accession>A0ACC1N947</accession>
<comment type="caution">
    <text evidence="1">The sequence shown here is derived from an EMBL/GenBank/DDBJ whole genome shotgun (WGS) entry which is preliminary data.</text>
</comment>
<gene>
    <name evidence="1" type="ORF">NUW58_g8254</name>
</gene>
<reference evidence="1" key="1">
    <citation type="submission" date="2022-10" db="EMBL/GenBank/DDBJ databases">
        <title>Genome Sequence of Xylaria curta.</title>
        <authorList>
            <person name="Buettner E."/>
        </authorList>
    </citation>
    <scope>NUCLEOTIDE SEQUENCE</scope>
    <source>
        <strain evidence="1">Babe10</strain>
    </source>
</reference>
<evidence type="ECO:0000313" key="1">
    <source>
        <dbReference type="EMBL" id="KAJ2975810.1"/>
    </source>
</evidence>
<dbReference type="EMBL" id="JAPDGR010002430">
    <property type="protein sequence ID" value="KAJ2975810.1"/>
    <property type="molecule type" value="Genomic_DNA"/>
</dbReference>